<feature type="domain" description="ABC transporter" evidence="4">
    <location>
        <begin position="2"/>
        <end position="219"/>
    </location>
</feature>
<evidence type="ECO:0000313" key="5">
    <source>
        <dbReference type="EMBL" id="OGL48649.1"/>
    </source>
</evidence>
<dbReference type="Gene3D" id="3.40.50.300">
    <property type="entry name" value="P-loop containing nucleotide triphosphate hydrolases"/>
    <property type="match status" value="1"/>
</dbReference>
<accession>A0A1F7S4E7</accession>
<dbReference type="FunFam" id="3.40.50.300:FF:000032">
    <property type="entry name" value="Export ABC transporter ATP-binding protein"/>
    <property type="match status" value="1"/>
</dbReference>
<keyword evidence="1" id="KW-0813">Transport</keyword>
<dbReference type="EMBL" id="MGDD01000034">
    <property type="protein sequence ID" value="OGL48649.1"/>
    <property type="molecule type" value="Genomic_DNA"/>
</dbReference>
<organism evidence="5 6">
    <name type="scientific">Candidatus Schekmanbacteria bacterium RBG_13_48_7</name>
    <dbReference type="NCBI Taxonomy" id="1817878"/>
    <lineage>
        <taxon>Bacteria</taxon>
        <taxon>Candidatus Schekmaniibacteriota</taxon>
    </lineage>
</organism>
<dbReference type="PANTHER" id="PTHR24220">
    <property type="entry name" value="IMPORT ATP-BINDING PROTEIN"/>
    <property type="match status" value="1"/>
</dbReference>
<dbReference type="InterPro" id="IPR017911">
    <property type="entry name" value="MacB-like_ATP-bd"/>
</dbReference>
<dbReference type="InterPro" id="IPR027417">
    <property type="entry name" value="P-loop_NTPase"/>
</dbReference>
<comment type="caution">
    <text evidence="5">The sequence shown here is derived from an EMBL/GenBank/DDBJ whole genome shotgun (WGS) entry which is preliminary data.</text>
</comment>
<dbReference type="PROSITE" id="PS50893">
    <property type="entry name" value="ABC_TRANSPORTER_2"/>
    <property type="match status" value="1"/>
</dbReference>
<dbReference type="GO" id="GO:0005524">
    <property type="term" value="F:ATP binding"/>
    <property type="evidence" value="ECO:0007669"/>
    <property type="project" value="UniProtKB-KW"/>
</dbReference>
<protein>
    <submittedName>
        <fullName evidence="5">ABC transporter ATP-binding protein</fullName>
    </submittedName>
</protein>
<keyword evidence="3 5" id="KW-0067">ATP-binding</keyword>
<gene>
    <name evidence="5" type="ORF">A2161_04425</name>
</gene>
<dbReference type="Pfam" id="PF00005">
    <property type="entry name" value="ABC_tran"/>
    <property type="match status" value="1"/>
</dbReference>
<dbReference type="GO" id="GO:0022857">
    <property type="term" value="F:transmembrane transporter activity"/>
    <property type="evidence" value="ECO:0007669"/>
    <property type="project" value="TreeGrafter"/>
</dbReference>
<reference evidence="5 6" key="1">
    <citation type="journal article" date="2016" name="Nat. Commun.">
        <title>Thousands of microbial genomes shed light on interconnected biogeochemical processes in an aquifer system.</title>
        <authorList>
            <person name="Anantharaman K."/>
            <person name="Brown C.T."/>
            <person name="Hug L.A."/>
            <person name="Sharon I."/>
            <person name="Castelle C.J."/>
            <person name="Probst A.J."/>
            <person name="Thomas B.C."/>
            <person name="Singh A."/>
            <person name="Wilkins M.J."/>
            <person name="Karaoz U."/>
            <person name="Brodie E.L."/>
            <person name="Williams K.H."/>
            <person name="Hubbard S.S."/>
            <person name="Banfield J.F."/>
        </authorList>
    </citation>
    <scope>NUCLEOTIDE SEQUENCE [LARGE SCALE GENOMIC DNA]</scope>
</reference>
<proteinExistence type="predicted"/>
<dbReference type="AlphaFoldDB" id="A0A1F7S4E7"/>
<sequence length="220" mass="24229">MLEIRGLTKTYDIGFSKVAAVDHINLVVKQGDFLSIMGPSGCGKSTLLYLIGGLLTPTSGEVFIQGKEISRVKDSLRTKIRKEKIGFVFQRFNLLPTLSALSNLELVCQIHGNGHRDGIDAKKMLSVVGLENKMNFKPNQLSMGEQQRVAIARALLMRPSILLADEPTGCLDSKNSDKIMILMKDLNQNMGQTILLITHDPSVASFSDKILKMEDGKIID</sequence>
<dbReference type="Proteomes" id="UP000179266">
    <property type="component" value="Unassembled WGS sequence"/>
</dbReference>
<dbReference type="SMART" id="SM00382">
    <property type="entry name" value="AAA"/>
    <property type="match status" value="1"/>
</dbReference>
<dbReference type="GO" id="GO:0098796">
    <property type="term" value="C:membrane protein complex"/>
    <property type="evidence" value="ECO:0007669"/>
    <property type="project" value="UniProtKB-ARBA"/>
</dbReference>
<dbReference type="InterPro" id="IPR003439">
    <property type="entry name" value="ABC_transporter-like_ATP-bd"/>
</dbReference>
<dbReference type="InterPro" id="IPR015854">
    <property type="entry name" value="ABC_transpr_LolD-like"/>
</dbReference>
<evidence type="ECO:0000256" key="2">
    <source>
        <dbReference type="ARBA" id="ARBA00022741"/>
    </source>
</evidence>
<evidence type="ECO:0000256" key="3">
    <source>
        <dbReference type="ARBA" id="ARBA00022840"/>
    </source>
</evidence>
<evidence type="ECO:0000259" key="4">
    <source>
        <dbReference type="PROSITE" id="PS50893"/>
    </source>
</evidence>
<evidence type="ECO:0000256" key="1">
    <source>
        <dbReference type="ARBA" id="ARBA00022448"/>
    </source>
</evidence>
<dbReference type="SUPFAM" id="SSF52540">
    <property type="entry name" value="P-loop containing nucleoside triphosphate hydrolases"/>
    <property type="match status" value="1"/>
</dbReference>
<dbReference type="GO" id="GO:0016887">
    <property type="term" value="F:ATP hydrolysis activity"/>
    <property type="evidence" value="ECO:0007669"/>
    <property type="project" value="InterPro"/>
</dbReference>
<name>A0A1F7S4E7_9BACT</name>
<dbReference type="CDD" id="cd03255">
    <property type="entry name" value="ABC_MJ0796_LolCDE_FtsE"/>
    <property type="match status" value="1"/>
</dbReference>
<evidence type="ECO:0000313" key="6">
    <source>
        <dbReference type="Proteomes" id="UP000179266"/>
    </source>
</evidence>
<keyword evidence="2" id="KW-0547">Nucleotide-binding</keyword>
<dbReference type="PANTHER" id="PTHR24220:SF86">
    <property type="entry name" value="ABC TRANSPORTER ABCH.1"/>
    <property type="match status" value="1"/>
</dbReference>
<dbReference type="InterPro" id="IPR003593">
    <property type="entry name" value="AAA+_ATPase"/>
</dbReference>
<dbReference type="GO" id="GO:0005886">
    <property type="term" value="C:plasma membrane"/>
    <property type="evidence" value="ECO:0007669"/>
    <property type="project" value="TreeGrafter"/>
</dbReference>